<proteinExistence type="predicted"/>
<dbReference type="InterPro" id="IPR009506">
    <property type="entry name" value="YjiS-like"/>
</dbReference>
<dbReference type="AlphaFoldDB" id="A0A101KQN7"/>
<evidence type="ECO:0000313" key="3">
    <source>
        <dbReference type="Proteomes" id="UP000053176"/>
    </source>
</evidence>
<organism evidence="2 3">
    <name type="scientific">Rhizobium loti</name>
    <name type="common">Mesorhizobium loti</name>
    <dbReference type="NCBI Taxonomy" id="381"/>
    <lineage>
        <taxon>Bacteria</taxon>
        <taxon>Pseudomonadati</taxon>
        <taxon>Pseudomonadota</taxon>
        <taxon>Alphaproteobacteria</taxon>
        <taxon>Hyphomicrobiales</taxon>
        <taxon>Phyllobacteriaceae</taxon>
        <taxon>Mesorhizobium</taxon>
    </lineage>
</organism>
<evidence type="ECO:0000259" key="1">
    <source>
        <dbReference type="Pfam" id="PF06568"/>
    </source>
</evidence>
<reference evidence="2 3" key="1">
    <citation type="submission" date="2015-12" db="EMBL/GenBank/DDBJ databases">
        <title>Draft genome sequence of Mesorhizobium sp. UFLA 01-765, a multitolerant efficient symbiont and plant-growth promoting strain isolated from Zn-mining soil using Leucaena leucocephala as a trap plant.</title>
        <authorList>
            <person name="Rangel W.M."/>
            <person name="Thijs S."/>
            <person name="Longatti S.M."/>
            <person name="Moreira F.M."/>
            <person name="Weyens N."/>
            <person name="Vangronsveld J."/>
            <person name="Van Hamme J.D."/>
            <person name="Bottos E.M."/>
            <person name="Rineau F."/>
        </authorList>
    </citation>
    <scope>NUCLEOTIDE SEQUENCE [LARGE SCALE GENOMIC DNA]</scope>
    <source>
        <strain evidence="2 3">UFLA 01-765</strain>
    </source>
</reference>
<protein>
    <recommendedName>
        <fullName evidence="1">YjiS-like domain-containing protein</fullName>
    </recommendedName>
</protein>
<feature type="domain" description="YjiS-like" evidence="1">
    <location>
        <begin position="22"/>
        <end position="51"/>
    </location>
</feature>
<accession>A0A101KQN7</accession>
<comment type="caution">
    <text evidence="2">The sequence shown here is derived from an EMBL/GenBank/DDBJ whole genome shotgun (WGS) entry which is preliminary data.</text>
</comment>
<evidence type="ECO:0000313" key="2">
    <source>
        <dbReference type="EMBL" id="KUM25127.1"/>
    </source>
</evidence>
<dbReference type="Proteomes" id="UP000053176">
    <property type="component" value="Unassembled WGS sequence"/>
</dbReference>
<name>A0A101KQN7_RHILI</name>
<dbReference type="Pfam" id="PF06568">
    <property type="entry name" value="YjiS-like"/>
    <property type="match status" value="1"/>
</dbReference>
<gene>
    <name evidence="2" type="ORF">AU467_27580</name>
</gene>
<sequence>MSGALFCRCFVEVPMFKSLNRIRAAFARASRRRRTTRELNELPPEIRKDIGWPETAQDNEIRLPF</sequence>
<dbReference type="EMBL" id="LPWA01000122">
    <property type="protein sequence ID" value="KUM25127.1"/>
    <property type="molecule type" value="Genomic_DNA"/>
</dbReference>